<dbReference type="InterPro" id="IPR016024">
    <property type="entry name" value="ARM-type_fold"/>
</dbReference>
<organism evidence="2 3">
    <name type="scientific">Pyxidicoccus parkwayensis</name>
    <dbReference type="NCBI Taxonomy" id="2813578"/>
    <lineage>
        <taxon>Bacteria</taxon>
        <taxon>Pseudomonadati</taxon>
        <taxon>Myxococcota</taxon>
        <taxon>Myxococcia</taxon>
        <taxon>Myxococcales</taxon>
        <taxon>Cystobacterineae</taxon>
        <taxon>Myxococcaceae</taxon>
        <taxon>Pyxidicoccus</taxon>
    </lineage>
</organism>
<proteinExistence type="predicted"/>
<name>A0ABX7P219_9BACT</name>
<feature type="compositionally biased region" description="Low complexity" evidence="1">
    <location>
        <begin position="315"/>
        <end position="329"/>
    </location>
</feature>
<sequence length="418" mass="43941">MDLPETMRELESLGSEPTRKTFLRHGAPEPLFGVKFGDLEKLRKRIKTDAGLAEALWETGHSDARMLATMVADAAVMSWERLDAWAQALNWHSLVDVFVNNVALRSAHFKQAVETWTARSTEMQARAGWQLLAALATKTQHLTDDELAVWLPRLEQGIHSAQNRVREAMNTALIAIGGRGGPVGDAALEVAKRIGKVEVDHGDTACETPDAVQSIQKMRARKEGGVAKAAAVAKGAVDSVKDLAAKAQDVASSGAMSAVDSVKDLAAKAQDVASGAVSAVVHAKDVVAEAVSKVAKRARKVPEAARGAAKKARAKVSSVARKAPAPAKKALARKATRVTGTTPKAKKAAAKRGGTTTAKKATAKRGASSAARRTTVKPAAAAPKKTTVKRAAPAPKRATAKKAAPARSRTGARSRARS</sequence>
<keyword evidence="3" id="KW-1185">Reference proteome</keyword>
<evidence type="ECO:0000256" key="1">
    <source>
        <dbReference type="SAM" id="MobiDB-lite"/>
    </source>
</evidence>
<dbReference type="EMBL" id="CP071090">
    <property type="protein sequence ID" value="QSQ22943.1"/>
    <property type="molecule type" value="Genomic_DNA"/>
</dbReference>
<dbReference type="Proteomes" id="UP000662747">
    <property type="component" value="Chromosome"/>
</dbReference>
<dbReference type="PANTHER" id="PTHR41291:SF1">
    <property type="entry name" value="DNA ALKYLATION REPAIR PROTEIN"/>
    <property type="match status" value="1"/>
</dbReference>
<reference evidence="2 3" key="1">
    <citation type="submission" date="2021-02" db="EMBL/GenBank/DDBJ databases">
        <title>De Novo genome assembly of isolated myxobacteria.</title>
        <authorList>
            <person name="Stevens D.C."/>
        </authorList>
    </citation>
    <scope>NUCLEOTIDE SEQUENCE [LARGE SCALE GENOMIC DNA]</scope>
    <source>
        <strain evidence="3">SCPEA02</strain>
    </source>
</reference>
<feature type="compositionally biased region" description="Low complexity" evidence="1">
    <location>
        <begin position="351"/>
        <end position="409"/>
    </location>
</feature>
<feature type="region of interest" description="Disordered" evidence="1">
    <location>
        <begin position="303"/>
        <end position="418"/>
    </location>
</feature>
<dbReference type="InterPro" id="IPR014825">
    <property type="entry name" value="DNA_alkylation"/>
</dbReference>
<gene>
    <name evidence="2" type="ORF">JY651_48960</name>
</gene>
<protein>
    <submittedName>
        <fullName evidence="2">DNA alkylation repair protein</fullName>
    </submittedName>
</protein>
<evidence type="ECO:0000313" key="2">
    <source>
        <dbReference type="EMBL" id="QSQ22943.1"/>
    </source>
</evidence>
<evidence type="ECO:0000313" key="3">
    <source>
        <dbReference type="Proteomes" id="UP000662747"/>
    </source>
</evidence>
<dbReference type="PANTHER" id="PTHR41291">
    <property type="entry name" value="DNA ALKYLATION REPAIR PROTEIN"/>
    <property type="match status" value="1"/>
</dbReference>
<accession>A0ABX7P219</accession>
<dbReference type="SUPFAM" id="SSF48371">
    <property type="entry name" value="ARM repeat"/>
    <property type="match status" value="1"/>
</dbReference>
<dbReference type="CDD" id="cd06561">
    <property type="entry name" value="AlkD_like"/>
    <property type="match status" value="1"/>
</dbReference>
<dbReference type="Gene3D" id="1.25.10.90">
    <property type="match status" value="1"/>
</dbReference>
<dbReference type="RefSeq" id="WP_206724519.1">
    <property type="nucleotide sequence ID" value="NZ_CP071090.1"/>
</dbReference>
<dbReference type="Pfam" id="PF08713">
    <property type="entry name" value="DNA_alkylation"/>
    <property type="match status" value="1"/>
</dbReference>